<name>A0A4R7JVC4_9FLAO</name>
<dbReference type="OrthoDB" id="9810365at2"/>
<evidence type="ECO:0000313" key="15">
    <source>
        <dbReference type="Proteomes" id="UP000294749"/>
    </source>
</evidence>
<proteinExistence type="inferred from homology"/>
<evidence type="ECO:0000256" key="4">
    <source>
        <dbReference type="ARBA" id="ARBA00022741"/>
    </source>
</evidence>
<dbReference type="SUPFAM" id="SSF50677">
    <property type="entry name" value="ValRS/IleRS/LeuRS editing domain"/>
    <property type="match status" value="1"/>
</dbReference>
<feature type="binding site" evidence="9">
    <location>
        <position position="785"/>
    </location>
    <ligand>
        <name>ATP</name>
        <dbReference type="ChEBI" id="CHEBI:30616"/>
    </ligand>
</feature>
<dbReference type="InterPro" id="IPR025709">
    <property type="entry name" value="Leu_tRNA-synth_edit"/>
</dbReference>
<protein>
    <recommendedName>
        <fullName evidence="9">Leucine--tRNA ligase</fullName>
        <ecNumber evidence="9">6.1.1.4</ecNumber>
    </recommendedName>
    <alternativeName>
        <fullName evidence="9">Leucyl-tRNA synthetase</fullName>
        <shortName evidence="9">LeuRS</shortName>
    </alternativeName>
</protein>
<gene>
    <name evidence="9" type="primary">leuS</name>
    <name evidence="14" type="ORF">CLV90_3077</name>
</gene>
<dbReference type="FunFam" id="3.40.50.620:FF:000060">
    <property type="entry name" value="Leucine--tRNA ligase"/>
    <property type="match status" value="1"/>
</dbReference>
<evidence type="ECO:0000256" key="10">
    <source>
        <dbReference type="RuleBase" id="RU363039"/>
    </source>
</evidence>
<organism evidence="14 15">
    <name type="scientific">Maribacter spongiicola</name>
    <dbReference type="NCBI Taxonomy" id="1206753"/>
    <lineage>
        <taxon>Bacteria</taxon>
        <taxon>Pseudomonadati</taxon>
        <taxon>Bacteroidota</taxon>
        <taxon>Flavobacteriia</taxon>
        <taxon>Flavobacteriales</taxon>
        <taxon>Flavobacteriaceae</taxon>
        <taxon>Maribacter</taxon>
    </lineage>
</organism>
<evidence type="ECO:0000259" key="12">
    <source>
        <dbReference type="Pfam" id="PF09334"/>
    </source>
</evidence>
<evidence type="ECO:0000256" key="1">
    <source>
        <dbReference type="ARBA" id="ARBA00005594"/>
    </source>
</evidence>
<evidence type="ECO:0000256" key="3">
    <source>
        <dbReference type="ARBA" id="ARBA00022598"/>
    </source>
</evidence>
<evidence type="ECO:0000256" key="6">
    <source>
        <dbReference type="ARBA" id="ARBA00022917"/>
    </source>
</evidence>
<reference evidence="14 15" key="1">
    <citation type="submission" date="2019-03" db="EMBL/GenBank/DDBJ databases">
        <title>Genomic Encyclopedia of Archaeal and Bacterial Type Strains, Phase II (KMG-II): from individual species to whole genera.</title>
        <authorList>
            <person name="Goeker M."/>
        </authorList>
    </citation>
    <scope>NUCLEOTIDE SEQUENCE [LARGE SCALE GENOMIC DNA]</scope>
    <source>
        <strain evidence="14 15">DSM 25233</strain>
    </source>
</reference>
<dbReference type="Gene3D" id="3.40.50.620">
    <property type="entry name" value="HUPs"/>
    <property type="match status" value="3"/>
</dbReference>
<dbReference type="InterPro" id="IPR015413">
    <property type="entry name" value="Methionyl/Leucyl_tRNA_Synth"/>
</dbReference>
<dbReference type="InterPro" id="IPR001412">
    <property type="entry name" value="aa-tRNA-synth_I_CS"/>
</dbReference>
<evidence type="ECO:0000259" key="13">
    <source>
        <dbReference type="Pfam" id="PF13603"/>
    </source>
</evidence>
<keyword evidence="6 9" id="KW-0648">Protein biosynthesis</keyword>
<dbReference type="InterPro" id="IPR013155">
    <property type="entry name" value="M/V/L/I-tRNA-synth_anticd-bd"/>
</dbReference>
<dbReference type="InterPro" id="IPR009080">
    <property type="entry name" value="tRNAsynth_Ia_anticodon-bd"/>
</dbReference>
<feature type="domain" description="Methionyl/Leucyl tRNA synthetase" evidence="12">
    <location>
        <begin position="38"/>
        <end position="142"/>
    </location>
</feature>
<dbReference type="InterPro" id="IPR014729">
    <property type="entry name" value="Rossmann-like_a/b/a_fold"/>
</dbReference>
<evidence type="ECO:0000256" key="2">
    <source>
        <dbReference type="ARBA" id="ARBA00022490"/>
    </source>
</evidence>
<dbReference type="SUPFAM" id="SSF52374">
    <property type="entry name" value="Nucleotidylyl transferase"/>
    <property type="match status" value="1"/>
</dbReference>
<dbReference type="Pfam" id="PF13603">
    <property type="entry name" value="tRNA-synt_1_2"/>
    <property type="match status" value="1"/>
</dbReference>
<keyword evidence="2 9" id="KW-0963">Cytoplasm</keyword>
<sequence>MQYNFNEIEAKWQKYWAEHQTFKAENDSEKEKFYVLDMFPYPSGAGLHVGHPLGYIASDIYARYKRHKGFNVLHPQGYDSFGLPAEQYAIQTGQHPAVTTAANIKTYRRQLDQLGFSFDWSREVRTSSPEYYKWTQWIFIQIFNSWYNKDADKAEDIETLISVFEAEGNANINAVCDDDITSFSADEWKAFSDVKKQEILLQYRLTNLADTEVNWCPALGTVLANDEIVNGVSERGGHPVVRKKMTQWSMRISAYAQRLLDGLAKIDWPQPLKDSQTNWIGRSQGASAVFNVKGHDEKIEVFTTRPDTIFGVSFMTLAPEHELVSEITTAEQKAEVDAYIEATAKRSERDRMADVKTISGAFTGAYAEHPFTKEPIPIWIGDYVLAGYGTGAVMSVPCGDQRDYDFAKHFNIDIPNIFEGVDISEEAFADKEKTVIANSDFLNGLPYKKAMKLAIYELEKIGHGEGKINYRLRDAVFSRQRYWGEPFPVYYVDGMPQMISPEHLPIKLPEVEKYLPTETGEPPLGNAEVWAWDTVANKVVDNSEINNATVWPLELNTMPGWAGSSQYFNRYMDPHNSEEIFSQKAINYWQDVDLYIGGSEHATGHLLYSRFWQKFMFDKGLVPKDEFAKKLINQGMITGTSAFVYKIQDTGYYTYEDGLNEDEMREKDSLFDQIFESLLGNVVISYDLIEGKKVYDAIEGPKYNLNEILGDHEIDLSEFIDNNFEINKISFLTYSNRSSLECINLQDELDFESYCSWLREDDIKAPITNKKGKIKVSREVEKMSKSKYNVVNPDAICEEYGADSLRLYEMFLGPLEQSKPWNTAGITGTHSFLKKLWRQFHTGENASFLVSEEEPSKESWKTLHKTIKKVEEDIENFSFNTSVSTFMICVNELSSQKCYSRKVLEPLAILVSPYAPHIAEELWSKLGHKESIATAAFPKFEEKYLVESSKEYPISFNGKMKFTLELSLDLSKDEIEAAVMANEKTQQQLQGREPKKVIVVPGKIVNIVG</sequence>
<evidence type="ECO:0000256" key="5">
    <source>
        <dbReference type="ARBA" id="ARBA00022840"/>
    </source>
</evidence>
<dbReference type="PRINTS" id="PR00985">
    <property type="entry name" value="TRNASYNTHLEU"/>
</dbReference>
<keyword evidence="3 9" id="KW-0436">Ligase</keyword>
<dbReference type="InterPro" id="IPR002302">
    <property type="entry name" value="Leu-tRNA-ligase"/>
</dbReference>
<dbReference type="FunFam" id="3.40.50.620:FF:000056">
    <property type="entry name" value="Leucine--tRNA ligase"/>
    <property type="match status" value="1"/>
</dbReference>
<evidence type="ECO:0000313" key="14">
    <source>
        <dbReference type="EMBL" id="TDT41846.1"/>
    </source>
</evidence>
<keyword evidence="4 9" id="KW-0547">Nucleotide-binding</keyword>
<keyword evidence="5 9" id="KW-0067">ATP-binding</keyword>
<dbReference type="HAMAP" id="MF_00049_B">
    <property type="entry name" value="Leu_tRNA_synth_B"/>
    <property type="match status" value="1"/>
</dbReference>
<evidence type="ECO:0000256" key="9">
    <source>
        <dbReference type="HAMAP-Rule" id="MF_00049"/>
    </source>
</evidence>
<dbReference type="GO" id="GO:0004823">
    <property type="term" value="F:leucine-tRNA ligase activity"/>
    <property type="evidence" value="ECO:0007669"/>
    <property type="project" value="UniProtKB-UniRule"/>
</dbReference>
<evidence type="ECO:0000256" key="8">
    <source>
        <dbReference type="ARBA" id="ARBA00047469"/>
    </source>
</evidence>
<dbReference type="PROSITE" id="PS00178">
    <property type="entry name" value="AA_TRNA_LIGASE_I"/>
    <property type="match status" value="1"/>
</dbReference>
<dbReference type="GO" id="GO:0002161">
    <property type="term" value="F:aminoacyl-tRNA deacylase activity"/>
    <property type="evidence" value="ECO:0007669"/>
    <property type="project" value="InterPro"/>
</dbReference>
<dbReference type="PANTHER" id="PTHR43740">
    <property type="entry name" value="LEUCYL-TRNA SYNTHETASE"/>
    <property type="match status" value="1"/>
</dbReference>
<dbReference type="Gene3D" id="3.90.740.10">
    <property type="entry name" value="Valyl/Leucyl/Isoleucyl-tRNA synthetase, editing domain"/>
    <property type="match status" value="1"/>
</dbReference>
<dbReference type="PANTHER" id="PTHR43740:SF2">
    <property type="entry name" value="LEUCINE--TRNA LIGASE, MITOCHONDRIAL"/>
    <property type="match status" value="1"/>
</dbReference>
<dbReference type="EMBL" id="SOAY01000013">
    <property type="protein sequence ID" value="TDT41846.1"/>
    <property type="molecule type" value="Genomic_DNA"/>
</dbReference>
<feature type="domain" description="Leucyl-tRNA synthetase editing" evidence="13">
    <location>
        <begin position="278"/>
        <end position="455"/>
    </location>
</feature>
<evidence type="ECO:0000259" key="11">
    <source>
        <dbReference type="Pfam" id="PF08264"/>
    </source>
</evidence>
<accession>A0A4R7JVC4</accession>
<dbReference type="AlphaFoldDB" id="A0A4R7JVC4"/>
<comment type="similarity">
    <text evidence="1 9 10">Belongs to the class-I aminoacyl-tRNA synthetase family.</text>
</comment>
<comment type="subcellular location">
    <subcellularLocation>
        <location evidence="9">Cytoplasm</location>
    </subcellularLocation>
</comment>
<dbReference type="GO" id="GO:0005829">
    <property type="term" value="C:cytosol"/>
    <property type="evidence" value="ECO:0007669"/>
    <property type="project" value="TreeGrafter"/>
</dbReference>
<dbReference type="SUPFAM" id="SSF47323">
    <property type="entry name" value="Anticodon-binding domain of a subclass of class I aminoacyl-tRNA synthetases"/>
    <property type="match status" value="1"/>
</dbReference>
<dbReference type="GO" id="GO:0005524">
    <property type="term" value="F:ATP binding"/>
    <property type="evidence" value="ECO:0007669"/>
    <property type="project" value="UniProtKB-UniRule"/>
</dbReference>
<keyword evidence="15" id="KW-1185">Reference proteome</keyword>
<dbReference type="GO" id="GO:0006429">
    <property type="term" value="P:leucyl-tRNA aminoacylation"/>
    <property type="evidence" value="ECO:0007669"/>
    <property type="project" value="UniProtKB-UniRule"/>
</dbReference>
<keyword evidence="7 9" id="KW-0030">Aminoacyl-tRNA synthetase</keyword>
<comment type="caution">
    <text evidence="14">The sequence shown here is derived from an EMBL/GenBank/DDBJ whole genome shotgun (WGS) entry which is preliminary data.</text>
</comment>
<feature type="short sequence motif" description="'KMSKS' region" evidence="9">
    <location>
        <begin position="782"/>
        <end position="786"/>
    </location>
</feature>
<comment type="catalytic activity">
    <reaction evidence="8 9">
        <text>tRNA(Leu) + L-leucine + ATP = L-leucyl-tRNA(Leu) + AMP + diphosphate</text>
        <dbReference type="Rhea" id="RHEA:11688"/>
        <dbReference type="Rhea" id="RHEA-COMP:9613"/>
        <dbReference type="Rhea" id="RHEA-COMP:9622"/>
        <dbReference type="ChEBI" id="CHEBI:30616"/>
        <dbReference type="ChEBI" id="CHEBI:33019"/>
        <dbReference type="ChEBI" id="CHEBI:57427"/>
        <dbReference type="ChEBI" id="CHEBI:78442"/>
        <dbReference type="ChEBI" id="CHEBI:78494"/>
        <dbReference type="ChEBI" id="CHEBI:456215"/>
        <dbReference type="EC" id="6.1.1.4"/>
    </reaction>
</comment>
<evidence type="ECO:0000256" key="7">
    <source>
        <dbReference type="ARBA" id="ARBA00023146"/>
    </source>
</evidence>
<dbReference type="Pfam" id="PF09334">
    <property type="entry name" value="tRNA-synt_1g"/>
    <property type="match status" value="1"/>
</dbReference>
<dbReference type="FunFam" id="1.10.730.10:FF:000011">
    <property type="entry name" value="Leucine--tRNA ligase chloroplastic/mitochondrial"/>
    <property type="match status" value="1"/>
</dbReference>
<feature type="domain" description="Methionyl/Valyl/Leucyl/Isoleucyl-tRNA synthetase anticodon-binding" evidence="11">
    <location>
        <begin position="860"/>
        <end position="973"/>
    </location>
</feature>
<comment type="caution">
    <text evidence="9">Lacks conserved residue(s) required for the propagation of feature annotation.</text>
</comment>
<dbReference type="Pfam" id="PF08264">
    <property type="entry name" value="Anticodon_1"/>
    <property type="match status" value="1"/>
</dbReference>
<dbReference type="EC" id="6.1.1.4" evidence="9"/>
<dbReference type="RefSeq" id="WP_133688340.1">
    <property type="nucleotide sequence ID" value="NZ_SOAY01000013.1"/>
</dbReference>
<dbReference type="Proteomes" id="UP000294749">
    <property type="component" value="Unassembled WGS sequence"/>
</dbReference>
<dbReference type="CDD" id="cd07958">
    <property type="entry name" value="Anticodon_Ia_Leu_BEm"/>
    <property type="match status" value="1"/>
</dbReference>
<dbReference type="Gene3D" id="1.10.730.10">
    <property type="entry name" value="Isoleucyl-tRNA Synthetase, Domain 1"/>
    <property type="match status" value="2"/>
</dbReference>
<dbReference type="InterPro" id="IPR009008">
    <property type="entry name" value="Val/Leu/Ile-tRNA-synth_edit"/>
</dbReference>